<evidence type="ECO:0000313" key="2">
    <source>
        <dbReference type="Proteomes" id="UP000001075"/>
    </source>
</evidence>
<dbReference type="GO" id="GO:0005840">
    <property type="term" value="C:ribosome"/>
    <property type="evidence" value="ECO:0007669"/>
    <property type="project" value="UniProtKB-KW"/>
</dbReference>
<keyword evidence="1" id="KW-0689">Ribosomal protein</keyword>
<dbReference type="InParanoid" id="G3IQA1"/>
<keyword evidence="1" id="KW-0687">Ribonucleoprotein</keyword>
<evidence type="ECO:0000313" key="1">
    <source>
        <dbReference type="EMBL" id="EGV91178.1"/>
    </source>
</evidence>
<accession>G3IQA1</accession>
<protein>
    <submittedName>
        <fullName evidence="1">28S ribosomal protein S18a, mitochondrial</fullName>
    </submittedName>
</protein>
<reference evidence="2" key="1">
    <citation type="journal article" date="2011" name="Nat. Biotechnol.">
        <title>The genomic sequence of the Chinese hamster ovary (CHO)-K1 cell line.</title>
        <authorList>
            <person name="Xu X."/>
            <person name="Nagarajan H."/>
            <person name="Lewis N.E."/>
            <person name="Pan S."/>
            <person name="Cai Z."/>
            <person name="Liu X."/>
            <person name="Chen W."/>
            <person name="Xie M."/>
            <person name="Wang W."/>
            <person name="Hammond S."/>
            <person name="Andersen M.R."/>
            <person name="Neff N."/>
            <person name="Passarelli B."/>
            <person name="Koh W."/>
            <person name="Fan H.C."/>
            <person name="Wang J."/>
            <person name="Gui Y."/>
            <person name="Lee K.H."/>
            <person name="Betenbaugh M.J."/>
            <person name="Quake S.R."/>
            <person name="Famili I."/>
            <person name="Palsson B.O."/>
            <person name="Wang J."/>
        </authorList>
    </citation>
    <scope>NUCLEOTIDE SEQUENCE [LARGE SCALE GENOMIC DNA]</scope>
    <source>
        <strain evidence="2">CHO K1 cell line</strain>
    </source>
</reference>
<dbReference type="EMBL" id="JH045835">
    <property type="protein sequence ID" value="EGV91178.1"/>
    <property type="molecule type" value="Genomic_DNA"/>
</dbReference>
<name>G3IQA1_CRIGR</name>
<dbReference type="Proteomes" id="UP000001075">
    <property type="component" value="Unassembled WGS sequence"/>
</dbReference>
<proteinExistence type="predicted"/>
<dbReference type="PaxDb" id="10029-XP_007606480.1"/>
<dbReference type="STRING" id="10029.G3IQA1"/>
<dbReference type="AlphaFoldDB" id="G3IQA1"/>
<organism evidence="1 2">
    <name type="scientific">Cricetulus griseus</name>
    <name type="common">Chinese hamster</name>
    <name type="synonym">Cricetulus barabensis griseus</name>
    <dbReference type="NCBI Taxonomy" id="10029"/>
    <lineage>
        <taxon>Eukaryota</taxon>
        <taxon>Metazoa</taxon>
        <taxon>Chordata</taxon>
        <taxon>Craniata</taxon>
        <taxon>Vertebrata</taxon>
        <taxon>Euteleostomi</taxon>
        <taxon>Mammalia</taxon>
        <taxon>Eutheria</taxon>
        <taxon>Euarchontoglires</taxon>
        <taxon>Glires</taxon>
        <taxon>Rodentia</taxon>
        <taxon>Myomorpha</taxon>
        <taxon>Muroidea</taxon>
        <taxon>Cricetidae</taxon>
        <taxon>Cricetinae</taxon>
        <taxon>Cricetulus</taxon>
    </lineage>
</organism>
<dbReference type="eggNOG" id="KOG3162">
    <property type="taxonomic scope" value="Eukaryota"/>
</dbReference>
<sequence length="56" mass="5695">MAALRALVSGCGRQLQGFLAGPAATGWLRLPARGLREGECQGPATTPVCGSLSARL</sequence>
<gene>
    <name evidence="1" type="ORF">I79_026205</name>
</gene>